<dbReference type="STRING" id="457570.Nther_1727"/>
<dbReference type="InParanoid" id="B2A559"/>
<evidence type="ECO:0000313" key="3">
    <source>
        <dbReference type="Proteomes" id="UP000001683"/>
    </source>
</evidence>
<dbReference type="EMBL" id="CP001034">
    <property type="protein sequence ID" value="ACB85301.1"/>
    <property type="molecule type" value="Genomic_DNA"/>
</dbReference>
<evidence type="ECO:0000256" key="1">
    <source>
        <dbReference type="SAM" id="Phobius"/>
    </source>
</evidence>
<proteinExistence type="predicted"/>
<reference evidence="2 3" key="2">
    <citation type="journal article" date="2011" name="J. Bacteriol.">
        <title>Complete genome sequence of the anaerobic, halophilic alkalithermophile Natranaerobius thermophilus JW/NM-WN-LF.</title>
        <authorList>
            <person name="Zhao B."/>
            <person name="Mesbah N.M."/>
            <person name="Dalin E."/>
            <person name="Goodwin L."/>
            <person name="Nolan M."/>
            <person name="Pitluck S."/>
            <person name="Chertkov O."/>
            <person name="Brettin T.S."/>
            <person name="Han J."/>
            <person name="Larimer F.W."/>
            <person name="Land M.L."/>
            <person name="Hauser L."/>
            <person name="Kyrpides N."/>
            <person name="Wiegel J."/>
        </authorList>
    </citation>
    <scope>NUCLEOTIDE SEQUENCE [LARGE SCALE GENOMIC DNA]</scope>
    <source>
        <strain evidence="3">ATCC BAA-1301 / DSM 18059 / JW/NM-WN-LF</strain>
    </source>
</reference>
<dbReference type="KEGG" id="nth:Nther_1727"/>
<dbReference type="HOGENOM" id="CLU_828550_0_0_9"/>
<keyword evidence="1" id="KW-1133">Transmembrane helix</keyword>
<feature type="transmembrane region" description="Helical" evidence="1">
    <location>
        <begin position="20"/>
        <end position="39"/>
    </location>
</feature>
<evidence type="ECO:0000313" key="2">
    <source>
        <dbReference type="EMBL" id="ACB85301.1"/>
    </source>
</evidence>
<accession>B2A559</accession>
<gene>
    <name evidence="2" type="ordered locus">Nther_1727</name>
</gene>
<keyword evidence="1" id="KW-0812">Transmembrane</keyword>
<organism evidence="2 3">
    <name type="scientific">Natranaerobius thermophilus (strain ATCC BAA-1301 / DSM 18059 / JW/NM-WN-LF)</name>
    <dbReference type="NCBI Taxonomy" id="457570"/>
    <lineage>
        <taxon>Bacteria</taxon>
        <taxon>Bacillati</taxon>
        <taxon>Bacillota</taxon>
        <taxon>Clostridia</taxon>
        <taxon>Natranaerobiales</taxon>
        <taxon>Natranaerobiaceae</taxon>
        <taxon>Natranaerobius</taxon>
    </lineage>
</organism>
<evidence type="ECO:0008006" key="4">
    <source>
        <dbReference type="Google" id="ProtNLM"/>
    </source>
</evidence>
<dbReference type="OrthoDB" id="9778142at2"/>
<name>B2A559_NATTJ</name>
<dbReference type="AlphaFoldDB" id="B2A559"/>
<protein>
    <recommendedName>
        <fullName evidence="4">Type 4 fimbrial biogenesis protein PilX N-terminal domain-containing protein</fullName>
    </recommendedName>
</protein>
<sequence length="335" mass="37761">MNKARGITKRKKINNETGSMTVLSLVILMILIITGIVLLEISVFTNTISVGDGDGIQAAYNAEAGLEYALFSLKKDWEGTTDINSNLHNQDYMDFVMKQQNQQPIFELELSQIDAKGVKVTSKGYYYDAITTSEALIEQEFILSDSLIFLENYYEYVITAKTSDLCEDTIYGETYYLDSNQDLTELAPVLENIDKWNHDNIVVHTGDVKLDSIPSDPFVLVALEDDYSHSQVIVSENVLSISEEKTVVILSQGEIKLKDNKRHYINGAPVLIYSESKDTGISFIGGNISLKGSFITPRGRVTSDCENLRLYAPDKKDFNSLYQLKLSDFNYPFRR</sequence>
<keyword evidence="1" id="KW-0472">Membrane</keyword>
<reference evidence="2 3" key="1">
    <citation type="submission" date="2008-04" db="EMBL/GenBank/DDBJ databases">
        <title>Complete sequence of chromosome of Natranaerobius thermophilus JW/NM-WN-LF.</title>
        <authorList>
            <consortium name="US DOE Joint Genome Institute"/>
            <person name="Copeland A."/>
            <person name="Lucas S."/>
            <person name="Lapidus A."/>
            <person name="Glavina del Rio T."/>
            <person name="Dalin E."/>
            <person name="Tice H."/>
            <person name="Bruce D."/>
            <person name="Goodwin L."/>
            <person name="Pitluck S."/>
            <person name="Chertkov O."/>
            <person name="Brettin T."/>
            <person name="Detter J.C."/>
            <person name="Han C."/>
            <person name="Kuske C.R."/>
            <person name="Schmutz J."/>
            <person name="Larimer F."/>
            <person name="Land M."/>
            <person name="Hauser L."/>
            <person name="Kyrpides N."/>
            <person name="Lykidis A."/>
            <person name="Mesbah N.M."/>
            <person name="Wiegel J."/>
        </authorList>
    </citation>
    <scope>NUCLEOTIDE SEQUENCE [LARGE SCALE GENOMIC DNA]</scope>
    <source>
        <strain evidence="3">ATCC BAA-1301 / DSM 18059 / JW/NM-WN-LF</strain>
    </source>
</reference>
<keyword evidence="3" id="KW-1185">Reference proteome</keyword>
<dbReference type="Proteomes" id="UP000001683">
    <property type="component" value="Chromosome"/>
</dbReference>
<dbReference type="RefSeq" id="WP_012448168.1">
    <property type="nucleotide sequence ID" value="NC_010718.1"/>
</dbReference>